<dbReference type="PANTHER" id="PTHR45667">
    <property type="entry name" value="S-ADENOSYLMETHIONINE MITOCHONDRIAL CARRIER PROTEIN"/>
    <property type="match status" value="1"/>
</dbReference>
<dbReference type="OMA" id="IGPRTMW"/>
<feature type="transmembrane region" description="Helical" evidence="10">
    <location>
        <begin position="21"/>
        <end position="40"/>
    </location>
</feature>
<feature type="transmembrane region" description="Helical" evidence="10">
    <location>
        <begin position="61"/>
        <end position="82"/>
    </location>
</feature>
<evidence type="ECO:0000313" key="11">
    <source>
        <dbReference type="EnsemblMetazoa" id="XP_014239606.1"/>
    </source>
</evidence>
<keyword evidence="3 9" id="KW-0813">Transport</keyword>
<protein>
    <recommendedName>
        <fullName evidence="13">Mitochondrial carrier protein</fullName>
    </recommendedName>
</protein>
<keyword evidence="12" id="KW-1185">Reference proteome</keyword>
<dbReference type="EnsemblMetazoa" id="XM_014384120.2">
    <property type="protein sequence ID" value="XP_014239606.1"/>
    <property type="gene ID" value="LOC106661018"/>
</dbReference>
<keyword evidence="7 8" id="KW-0472">Membrane</keyword>
<dbReference type="GO" id="GO:0016020">
    <property type="term" value="C:membrane"/>
    <property type="evidence" value="ECO:0007669"/>
    <property type="project" value="UniProtKB-SubCell"/>
</dbReference>
<feature type="repeat" description="Solcar" evidence="8">
    <location>
        <begin position="17"/>
        <end position="90"/>
    </location>
</feature>
<dbReference type="InterPro" id="IPR018108">
    <property type="entry name" value="MCP_transmembrane"/>
</dbReference>
<evidence type="ECO:0000256" key="4">
    <source>
        <dbReference type="ARBA" id="ARBA00022692"/>
    </source>
</evidence>
<organism evidence="11 12">
    <name type="scientific">Cimex lectularius</name>
    <name type="common">Bed bug</name>
    <name type="synonym">Acanthia lectularia</name>
    <dbReference type="NCBI Taxonomy" id="79782"/>
    <lineage>
        <taxon>Eukaryota</taxon>
        <taxon>Metazoa</taxon>
        <taxon>Ecdysozoa</taxon>
        <taxon>Arthropoda</taxon>
        <taxon>Hexapoda</taxon>
        <taxon>Insecta</taxon>
        <taxon>Pterygota</taxon>
        <taxon>Neoptera</taxon>
        <taxon>Paraneoptera</taxon>
        <taxon>Hemiptera</taxon>
        <taxon>Heteroptera</taxon>
        <taxon>Panheteroptera</taxon>
        <taxon>Cimicomorpha</taxon>
        <taxon>Cimicidae</taxon>
        <taxon>Cimex</taxon>
    </lineage>
</organism>
<dbReference type="Proteomes" id="UP000494040">
    <property type="component" value="Unassembled WGS sequence"/>
</dbReference>
<evidence type="ECO:0000256" key="6">
    <source>
        <dbReference type="ARBA" id="ARBA00022989"/>
    </source>
</evidence>
<dbReference type="Gene3D" id="1.50.40.10">
    <property type="entry name" value="Mitochondrial carrier domain"/>
    <property type="match status" value="1"/>
</dbReference>
<comment type="similarity">
    <text evidence="2 9">Belongs to the mitochondrial carrier (TC 2.A.29) family.</text>
</comment>
<gene>
    <name evidence="11" type="primary">106661018</name>
</gene>
<dbReference type="PROSITE" id="PS50920">
    <property type="entry name" value="SOLCAR"/>
    <property type="match status" value="3"/>
</dbReference>
<feature type="transmembrane region" description="Helical" evidence="10">
    <location>
        <begin position="246"/>
        <end position="268"/>
    </location>
</feature>
<evidence type="ECO:0000256" key="7">
    <source>
        <dbReference type="ARBA" id="ARBA00023136"/>
    </source>
</evidence>
<evidence type="ECO:0000256" key="10">
    <source>
        <dbReference type="SAM" id="Phobius"/>
    </source>
</evidence>
<dbReference type="Pfam" id="PF00153">
    <property type="entry name" value="Mito_carr"/>
    <property type="match status" value="3"/>
</dbReference>
<feature type="repeat" description="Solcar" evidence="8">
    <location>
        <begin position="186"/>
        <end position="274"/>
    </location>
</feature>
<reference evidence="11" key="1">
    <citation type="submission" date="2022-01" db="UniProtKB">
        <authorList>
            <consortium name="EnsemblMetazoa"/>
        </authorList>
    </citation>
    <scope>IDENTIFICATION</scope>
</reference>
<dbReference type="InterPro" id="IPR023395">
    <property type="entry name" value="MCP_dom_sf"/>
</dbReference>
<keyword evidence="6 10" id="KW-1133">Transmembrane helix</keyword>
<evidence type="ECO:0008006" key="13">
    <source>
        <dbReference type="Google" id="ProtNLM"/>
    </source>
</evidence>
<name>A0A8I6RAN4_CIMLE</name>
<dbReference type="OrthoDB" id="276989at2759"/>
<keyword evidence="5" id="KW-0677">Repeat</keyword>
<dbReference type="KEGG" id="clec:106661018"/>
<evidence type="ECO:0000256" key="5">
    <source>
        <dbReference type="ARBA" id="ARBA00022737"/>
    </source>
</evidence>
<comment type="subcellular location">
    <subcellularLocation>
        <location evidence="1">Membrane</location>
        <topology evidence="1">Multi-pass membrane protein</topology>
    </subcellularLocation>
</comment>
<proteinExistence type="inferred from homology"/>
<dbReference type="AlphaFoldDB" id="A0A8I6RAN4"/>
<evidence type="ECO:0000256" key="9">
    <source>
        <dbReference type="RuleBase" id="RU000488"/>
    </source>
</evidence>
<feature type="repeat" description="Solcar" evidence="8">
    <location>
        <begin position="100"/>
        <end position="182"/>
    </location>
</feature>
<sequence length="278" mass="30858">MAKRKNTTDESRHDVTTPVHISFWAGALAGLTVDISLFPLDTLKTRLQSSAGFWKCGGFRGVYRGVGPTAIGAAPTAALFFASYNGFKKLFEGNKLSDKELFAERMFGAAFAEMVSCIIRVPTEVVKQRRQAFMQETAFKIFSSTFKYEGVTGLYRGFWVTVLRDAPFSIIQYPLWELLKKQLNQDTPAGGALCGAIAGSFAGAVTTPLDVIKTRKMLVQNCDEPKAGTTWFIIQGIYHQRGIRGFFAGFIPRTVWIFLGGFVFFGTYEAALQYLEKL</sequence>
<evidence type="ECO:0000256" key="1">
    <source>
        <dbReference type="ARBA" id="ARBA00004141"/>
    </source>
</evidence>
<dbReference type="SUPFAM" id="SSF103506">
    <property type="entry name" value="Mitochondrial carrier"/>
    <property type="match status" value="1"/>
</dbReference>
<keyword evidence="4 8" id="KW-0812">Transmembrane</keyword>
<evidence type="ECO:0000256" key="2">
    <source>
        <dbReference type="ARBA" id="ARBA00006375"/>
    </source>
</evidence>
<evidence type="ECO:0000313" key="12">
    <source>
        <dbReference type="Proteomes" id="UP000494040"/>
    </source>
</evidence>
<evidence type="ECO:0000256" key="3">
    <source>
        <dbReference type="ARBA" id="ARBA00022448"/>
    </source>
</evidence>
<accession>A0A8I6RAN4</accession>
<evidence type="ECO:0000256" key="8">
    <source>
        <dbReference type="PROSITE-ProRule" id="PRU00282"/>
    </source>
</evidence>